<dbReference type="InterPro" id="IPR015914">
    <property type="entry name" value="PAPs_N"/>
</dbReference>
<dbReference type="Pfam" id="PF16656">
    <property type="entry name" value="Pur_ac_phosph_N"/>
    <property type="match status" value="1"/>
</dbReference>
<gene>
    <name evidence="2" type="ORF">DXD79_33995</name>
</gene>
<reference evidence="2 3" key="1">
    <citation type="submission" date="2018-08" db="EMBL/GenBank/DDBJ databases">
        <title>A genome reference for cultivated species of the human gut microbiota.</title>
        <authorList>
            <person name="Zou Y."/>
            <person name="Xue W."/>
            <person name="Luo G."/>
        </authorList>
    </citation>
    <scope>NUCLEOTIDE SEQUENCE [LARGE SCALE GENOMIC DNA]</scope>
    <source>
        <strain evidence="2 3">TM09-12</strain>
    </source>
</reference>
<dbReference type="GO" id="GO:0046872">
    <property type="term" value="F:metal ion binding"/>
    <property type="evidence" value="ECO:0007669"/>
    <property type="project" value="InterPro"/>
</dbReference>
<feature type="non-terminal residue" evidence="2">
    <location>
        <position position="1"/>
    </location>
</feature>
<dbReference type="EMBL" id="QSON01000057">
    <property type="protein sequence ID" value="RGI93359.1"/>
    <property type="molecule type" value="Genomic_DNA"/>
</dbReference>
<dbReference type="InterPro" id="IPR008963">
    <property type="entry name" value="Purple_acid_Pase-like_N"/>
</dbReference>
<dbReference type="GO" id="GO:0003993">
    <property type="term" value="F:acid phosphatase activity"/>
    <property type="evidence" value="ECO:0007669"/>
    <property type="project" value="InterPro"/>
</dbReference>
<dbReference type="RefSeq" id="WP_187325934.1">
    <property type="nucleotide sequence ID" value="NZ_QSON01000057.1"/>
</dbReference>
<sequence>ESVTDPAEGEVLYVTANSASGSKYYSIHNKDFPYAAVMNQESTPNITNVEVTDKSFAITTYRTTDMSVVDTFAIYKDGYQPPQAVIKSVSLGVGADESETMVTWYSDSKLPGKVQLVKKSDLADRVFPETAAEFAAEKESANEEGFFTNQAVIRGLESGAEYAYRVGDGTTWSDVYDLTVQDSQNGFNFLLAGDPQIGAGSTDTDIKGWQRTMETAIKAFPRTSFLISAGDQVNTASNEAQYAG</sequence>
<accession>A0A374NVQ2</accession>
<dbReference type="AlphaFoldDB" id="A0A374NVQ2"/>
<evidence type="ECO:0000313" key="2">
    <source>
        <dbReference type="EMBL" id="RGI93359.1"/>
    </source>
</evidence>
<dbReference type="Proteomes" id="UP000263014">
    <property type="component" value="Unassembled WGS sequence"/>
</dbReference>
<organism evidence="2 3">
    <name type="scientific">Hungatella hathewayi</name>
    <dbReference type="NCBI Taxonomy" id="154046"/>
    <lineage>
        <taxon>Bacteria</taxon>
        <taxon>Bacillati</taxon>
        <taxon>Bacillota</taxon>
        <taxon>Clostridia</taxon>
        <taxon>Lachnospirales</taxon>
        <taxon>Lachnospiraceae</taxon>
        <taxon>Hungatella</taxon>
    </lineage>
</organism>
<dbReference type="PANTHER" id="PTHR45867">
    <property type="entry name" value="PURPLE ACID PHOSPHATASE"/>
    <property type="match status" value="1"/>
</dbReference>
<dbReference type="PANTHER" id="PTHR45867:SF3">
    <property type="entry name" value="ACID PHOSPHATASE TYPE 7"/>
    <property type="match status" value="1"/>
</dbReference>
<comment type="caution">
    <text evidence="2">The sequence shown here is derived from an EMBL/GenBank/DDBJ whole genome shotgun (WGS) entry which is preliminary data.</text>
</comment>
<proteinExistence type="predicted"/>
<feature type="domain" description="Purple acid phosphatase N-terminal" evidence="1">
    <location>
        <begin position="88"/>
        <end position="179"/>
    </location>
</feature>
<feature type="non-terminal residue" evidence="2">
    <location>
        <position position="244"/>
    </location>
</feature>
<evidence type="ECO:0000259" key="1">
    <source>
        <dbReference type="Pfam" id="PF16656"/>
    </source>
</evidence>
<evidence type="ECO:0000313" key="3">
    <source>
        <dbReference type="Proteomes" id="UP000263014"/>
    </source>
</evidence>
<dbReference type="SUPFAM" id="SSF49363">
    <property type="entry name" value="Purple acid phosphatase, N-terminal domain"/>
    <property type="match status" value="1"/>
</dbReference>
<name>A0A374NVQ2_9FIRM</name>
<protein>
    <recommendedName>
        <fullName evidence="1">Purple acid phosphatase N-terminal domain-containing protein</fullName>
    </recommendedName>
</protein>
<dbReference type="Gene3D" id="2.60.40.380">
    <property type="entry name" value="Purple acid phosphatase-like, N-terminal"/>
    <property type="match status" value="1"/>
</dbReference>